<evidence type="ECO:0000256" key="6">
    <source>
        <dbReference type="RuleBase" id="RU003847"/>
    </source>
</evidence>
<dbReference type="PANTHER" id="PTHR21262">
    <property type="entry name" value="GUANOSINE-3',5'-BIS DIPHOSPHATE 3'-PYROPHOSPHOHYDROLASE"/>
    <property type="match status" value="1"/>
</dbReference>
<dbReference type="Pfam" id="PF13328">
    <property type="entry name" value="HD_4"/>
    <property type="match status" value="1"/>
</dbReference>
<evidence type="ECO:0000259" key="7">
    <source>
        <dbReference type="PROSITE" id="PS51880"/>
    </source>
</evidence>
<dbReference type="PANTHER" id="PTHR21262:SF31">
    <property type="entry name" value="GTP PYROPHOSPHOKINASE"/>
    <property type="match status" value="1"/>
</dbReference>
<evidence type="ECO:0000256" key="1">
    <source>
        <dbReference type="ARBA" id="ARBA00019852"/>
    </source>
</evidence>
<feature type="domain" description="TGS" evidence="7">
    <location>
        <begin position="381"/>
        <end position="442"/>
    </location>
</feature>
<dbReference type="CDD" id="cd01668">
    <property type="entry name" value="TGS_RSH"/>
    <property type="match status" value="1"/>
</dbReference>
<dbReference type="PROSITE" id="PS51880">
    <property type="entry name" value="TGS"/>
    <property type="match status" value="1"/>
</dbReference>
<keyword evidence="8" id="KW-0808">Transferase</keyword>
<dbReference type="Gene3D" id="3.30.460.10">
    <property type="entry name" value="Beta Polymerase, domain 2"/>
    <property type="match status" value="1"/>
</dbReference>
<dbReference type="Pfam" id="PF02824">
    <property type="entry name" value="TGS"/>
    <property type="match status" value="1"/>
</dbReference>
<protein>
    <recommendedName>
        <fullName evidence="1">GTP pyrophosphokinase</fullName>
    </recommendedName>
    <alternativeName>
        <fullName evidence="4">(p)ppGpp synthase</fullName>
    </alternativeName>
    <alternativeName>
        <fullName evidence="3">ATP:GTP 3'-pyrophosphotransferase</fullName>
    </alternativeName>
    <alternativeName>
        <fullName evidence="5">ppGpp synthase I</fullName>
    </alternativeName>
</protein>
<accession>A0AAU7NYW7</accession>
<dbReference type="FunFam" id="3.10.20.30:FF:000002">
    <property type="entry name" value="GTP pyrophosphokinase (RelA/SpoT)"/>
    <property type="match status" value="1"/>
</dbReference>
<evidence type="ECO:0000256" key="3">
    <source>
        <dbReference type="ARBA" id="ARBA00029754"/>
    </source>
</evidence>
<dbReference type="CDD" id="cd05399">
    <property type="entry name" value="NT_Rel-Spo_like"/>
    <property type="match status" value="1"/>
</dbReference>
<dbReference type="AlphaFoldDB" id="A0AAU7NYW7"/>
<sequence length="619" mass="70649">MYKEISAIDDLAERFSGPYQDLMKQALALVDEVKRPKFNRRPRGPEVALILAGFHVDAETLLAAVLSDPLFNDVRPDFDFKAHFGETVAALVKDVIGLNRLKVYSTEMADQPNQAEILRRMLFSVIKDVRAVLVKLAYRVHRLRHIAGEEYEVRRYIARETLDIYAPIANRLGVSQLKWELEDLAFRYLQPQSYLQLVKSLTETRVQREDCIARFIAELEGILEREQISAEIAGRPKHLYSIWKKMQRKQLDIDELYDLLAVRVIVDKLTTCYAVLGMVHERWQYIPKEFDDYIANPKPNGYQSLHTVVLDQQGHRIEVQIRTRSMHEFAELGVAAHWRYKEGGHHSAAVDKNIASLRKLLDDRDGDEQLLAGFKTEMFGDRVYVLTPAGKLIDLIKGATPLDFAYAIHTEVGHRCRGAKVNGRIVPLTYPLKTGERVEILTAKEGGPNRQWIDPHLGYLKTPRAVGKVKSWIKQQSFDKNLAAGRKIIDKLFQQLGRSHEDIAQLLDNFKLADEDKLLVAVGRGDITPQQLQNVFKKPARTVSRAKAKTVKSEILVDGINNVATTLAHCCEPEIGDDIIGFITHHKGITIHKRDCENIVHLSEQERTQLIDVSWRKET</sequence>
<dbReference type="InterPro" id="IPR012676">
    <property type="entry name" value="TGS-like"/>
</dbReference>
<comment type="similarity">
    <text evidence="6">Belongs to the relA/spoT family.</text>
</comment>
<dbReference type="NCBIfam" id="TIGR00691">
    <property type="entry name" value="spoT_relA"/>
    <property type="match status" value="1"/>
</dbReference>
<dbReference type="InterPro" id="IPR007685">
    <property type="entry name" value="RelA_SpoT"/>
</dbReference>
<dbReference type="Pfam" id="PF04607">
    <property type="entry name" value="RelA_SpoT"/>
    <property type="match status" value="1"/>
</dbReference>
<dbReference type="InterPro" id="IPR004095">
    <property type="entry name" value="TGS"/>
</dbReference>
<dbReference type="SUPFAM" id="SSF81301">
    <property type="entry name" value="Nucleotidyltransferase"/>
    <property type="match status" value="1"/>
</dbReference>
<dbReference type="RefSeq" id="WP_305908842.1">
    <property type="nucleotide sequence ID" value="NZ_CP157743.1"/>
</dbReference>
<gene>
    <name evidence="8" type="ORF">Q9L42_008640</name>
</gene>
<dbReference type="Pfam" id="PF19296">
    <property type="entry name" value="RelA_AH_RIS"/>
    <property type="match status" value="1"/>
</dbReference>
<dbReference type="KEGG" id="mech:Q9L42_008640"/>
<dbReference type="InterPro" id="IPR012675">
    <property type="entry name" value="Beta-grasp_dom_sf"/>
</dbReference>
<dbReference type="SUPFAM" id="SSF109604">
    <property type="entry name" value="HD-domain/PDEase-like"/>
    <property type="match status" value="1"/>
</dbReference>
<dbReference type="GO" id="GO:0008893">
    <property type="term" value="F:guanosine-3',5'-bis(diphosphate) 3'-diphosphatase activity"/>
    <property type="evidence" value="ECO:0007669"/>
    <property type="project" value="TreeGrafter"/>
</dbReference>
<comment type="pathway">
    <text evidence="2">Purine metabolism.</text>
</comment>
<proteinExistence type="inferred from homology"/>
<evidence type="ECO:0000256" key="5">
    <source>
        <dbReference type="ARBA" id="ARBA00033308"/>
    </source>
</evidence>
<reference evidence="8 9" key="1">
    <citation type="journal article" date="2024" name="Microbiology">
        <title>Methylomarinum rosea sp. nov., a novel halophilic methanotrophic bacterium from the hypersaline Lake Elton.</title>
        <authorList>
            <person name="Suleimanov R.Z."/>
            <person name="Oshkin I.Y."/>
            <person name="Danilova O.V."/>
            <person name="Suzina N.E."/>
            <person name="Dedysh S.N."/>
        </authorList>
    </citation>
    <scope>NUCLEOTIDE SEQUENCE [LARGE SCALE GENOMIC DNA]</scope>
    <source>
        <strain evidence="8 9">Ch1-1</strain>
    </source>
</reference>
<dbReference type="GO" id="GO:0042594">
    <property type="term" value="P:response to starvation"/>
    <property type="evidence" value="ECO:0007669"/>
    <property type="project" value="TreeGrafter"/>
</dbReference>
<name>A0AAU7NYW7_9GAMM</name>
<dbReference type="Proteomes" id="UP001225378">
    <property type="component" value="Chromosome"/>
</dbReference>
<evidence type="ECO:0000256" key="2">
    <source>
        <dbReference type="ARBA" id="ARBA00025704"/>
    </source>
</evidence>
<dbReference type="EMBL" id="CP157743">
    <property type="protein sequence ID" value="XBS22177.1"/>
    <property type="molecule type" value="Genomic_DNA"/>
</dbReference>
<dbReference type="Gene3D" id="3.10.20.30">
    <property type="match status" value="1"/>
</dbReference>
<evidence type="ECO:0000313" key="8">
    <source>
        <dbReference type="EMBL" id="XBS22177.1"/>
    </source>
</evidence>
<dbReference type="Gene3D" id="1.10.3210.10">
    <property type="entry name" value="Hypothetical protein af1432"/>
    <property type="match status" value="1"/>
</dbReference>
<keyword evidence="9" id="KW-1185">Reference proteome</keyword>
<dbReference type="InterPro" id="IPR043519">
    <property type="entry name" value="NT_sf"/>
</dbReference>
<dbReference type="SUPFAM" id="SSF81271">
    <property type="entry name" value="TGS-like"/>
    <property type="match status" value="1"/>
</dbReference>
<comment type="function">
    <text evidence="6">In eubacteria ppGpp (guanosine 3'-diphosphate 5'-diphosphate) is a mediator of the stringent response that coordinates a variety of cellular activities in response to changes in nutritional abundance.</text>
</comment>
<organism evidence="8 9">
    <name type="scientific">Methylomarinum roseum</name>
    <dbReference type="NCBI Taxonomy" id="3067653"/>
    <lineage>
        <taxon>Bacteria</taxon>
        <taxon>Pseudomonadati</taxon>
        <taxon>Pseudomonadota</taxon>
        <taxon>Gammaproteobacteria</taxon>
        <taxon>Methylococcales</taxon>
        <taxon>Methylococcaceae</taxon>
        <taxon>Methylomarinum</taxon>
    </lineage>
</organism>
<dbReference type="GO" id="GO:0008728">
    <property type="term" value="F:GTP diphosphokinase activity"/>
    <property type="evidence" value="ECO:0007669"/>
    <property type="project" value="TreeGrafter"/>
</dbReference>
<dbReference type="FunFam" id="3.30.460.10:FF:000001">
    <property type="entry name" value="GTP pyrophosphokinase RelA"/>
    <property type="match status" value="1"/>
</dbReference>
<evidence type="ECO:0000256" key="4">
    <source>
        <dbReference type="ARBA" id="ARBA00032407"/>
    </source>
</evidence>
<dbReference type="GO" id="GO:0005886">
    <property type="term" value="C:plasma membrane"/>
    <property type="evidence" value="ECO:0007669"/>
    <property type="project" value="TreeGrafter"/>
</dbReference>
<dbReference type="GO" id="GO:0015969">
    <property type="term" value="P:guanosine tetraphosphate metabolic process"/>
    <property type="evidence" value="ECO:0007669"/>
    <property type="project" value="InterPro"/>
</dbReference>
<evidence type="ECO:0000313" key="9">
    <source>
        <dbReference type="Proteomes" id="UP001225378"/>
    </source>
</evidence>
<dbReference type="InterPro" id="IPR033655">
    <property type="entry name" value="TGS_RelA/SpoT"/>
</dbReference>
<dbReference type="InterPro" id="IPR045600">
    <property type="entry name" value="RelA/SpoT_AH_RIS"/>
</dbReference>
<dbReference type="InterPro" id="IPR004811">
    <property type="entry name" value="RelA/Spo_fam"/>
</dbReference>
<dbReference type="SMART" id="SM00954">
    <property type="entry name" value="RelA_SpoT"/>
    <property type="match status" value="1"/>
</dbReference>
<dbReference type="GO" id="GO:0015949">
    <property type="term" value="P:nucleobase-containing small molecule interconversion"/>
    <property type="evidence" value="ECO:0007669"/>
    <property type="project" value="UniProtKB-ARBA"/>
</dbReference>